<evidence type="ECO:0008006" key="8">
    <source>
        <dbReference type="Google" id="ProtNLM"/>
    </source>
</evidence>
<dbReference type="AlphaFoldDB" id="A0A317U1I5"/>
<evidence type="ECO:0000313" key="6">
    <source>
        <dbReference type="Proteomes" id="UP000247152"/>
    </source>
</evidence>
<dbReference type="SMART" id="SM00368">
    <property type="entry name" value="LRR_RI"/>
    <property type="match status" value="4"/>
</dbReference>
<dbReference type="GO" id="GO:0048471">
    <property type="term" value="C:perinuclear region of cytoplasm"/>
    <property type="evidence" value="ECO:0007669"/>
    <property type="project" value="TreeGrafter"/>
</dbReference>
<keyword evidence="7" id="KW-1185">Reference proteome</keyword>
<dbReference type="OrthoDB" id="5646691at2"/>
<sequence>MTIRLKHEHGTLEAIELFQLQHHLALPRLKNYLQSKGSRQCKSIKKISIGHSTLDDKDYSALHDILKLSSKVSEVSFYANHIDTEHLAYLFDSLPNKKLNTIRFVDNWIGEKVPAHFFSFLKKKKLNVLDLSLNWLRDTGVQCLLAALETNTDLYELVLSCNDFSLAGMNAVHHFVLKHPSLKILDISYNNLNEECAKEIAAMITKSQSLTHLIIRSNKIGDVGAEYISQALKSNNNLKYVDLSDNKISGTGLSQLVREAETHDNLEELILKYNHLLPSMLKPNRSDLHVFY</sequence>
<protein>
    <recommendedName>
        <fullName evidence="8">Ran GTPase-activating protein (RanGAP) involved in mRNA processing and transport</fullName>
    </recommendedName>
</protein>
<dbReference type="GO" id="GO:0006913">
    <property type="term" value="P:nucleocytoplasmic transport"/>
    <property type="evidence" value="ECO:0007669"/>
    <property type="project" value="TreeGrafter"/>
</dbReference>
<dbReference type="Gene3D" id="3.80.10.10">
    <property type="entry name" value="Ribonuclease Inhibitor"/>
    <property type="match status" value="1"/>
</dbReference>
<proteinExistence type="predicted"/>
<dbReference type="InterPro" id="IPR001611">
    <property type="entry name" value="Leu-rich_rpt"/>
</dbReference>
<evidence type="ECO:0000256" key="2">
    <source>
        <dbReference type="ARBA" id="ARBA00022614"/>
    </source>
</evidence>
<dbReference type="EMBL" id="RZGX01000014">
    <property type="protein sequence ID" value="RUR21794.1"/>
    <property type="molecule type" value="Genomic_DNA"/>
</dbReference>
<dbReference type="InterPro" id="IPR032675">
    <property type="entry name" value="LRR_dom_sf"/>
</dbReference>
<keyword evidence="3" id="KW-0677">Repeat</keyword>
<keyword evidence="1" id="KW-0343">GTPase activation</keyword>
<accession>A0A317U1I5</accession>
<dbReference type="GO" id="GO:0005096">
    <property type="term" value="F:GTPase activator activity"/>
    <property type="evidence" value="ECO:0007669"/>
    <property type="project" value="UniProtKB-KW"/>
</dbReference>
<reference evidence="4 6" key="1">
    <citation type="submission" date="2018-05" db="EMBL/GenBank/DDBJ databases">
        <title>Legionella qingyii sp.nov., whole genome shotgun sequence.</title>
        <authorList>
            <person name="Wu H."/>
            <person name="Zhu Q."/>
            <person name="Hu C."/>
        </authorList>
    </citation>
    <scope>NUCLEOTIDE SEQUENCE [LARGE SCALE GENOMIC DNA]</scope>
    <source>
        <strain evidence="4 6">HEB18</strain>
    </source>
</reference>
<dbReference type="PANTHER" id="PTHR24113:SF12">
    <property type="entry name" value="RAN GTPASE-ACTIVATING PROTEIN 1"/>
    <property type="match status" value="1"/>
</dbReference>
<dbReference type="SUPFAM" id="SSF52047">
    <property type="entry name" value="RNI-like"/>
    <property type="match status" value="1"/>
</dbReference>
<dbReference type="GO" id="GO:0005829">
    <property type="term" value="C:cytosol"/>
    <property type="evidence" value="ECO:0007669"/>
    <property type="project" value="TreeGrafter"/>
</dbReference>
<dbReference type="GO" id="GO:0031267">
    <property type="term" value="F:small GTPase binding"/>
    <property type="evidence" value="ECO:0007669"/>
    <property type="project" value="TreeGrafter"/>
</dbReference>
<reference evidence="5 7" key="2">
    <citation type="submission" date="2018-12" db="EMBL/GenBank/DDBJ databases">
        <title>Legionella sp,whole genome shotgun sequence.</title>
        <authorList>
            <person name="Wu H."/>
        </authorList>
    </citation>
    <scope>NUCLEOTIDE SEQUENCE [LARGE SCALE GENOMIC DNA]</scope>
    <source>
        <strain evidence="7">km489</strain>
        <strain evidence="5">Km489</strain>
    </source>
</reference>
<dbReference type="PANTHER" id="PTHR24113">
    <property type="entry name" value="RAN GTPASE-ACTIVATING PROTEIN 1"/>
    <property type="match status" value="1"/>
</dbReference>
<comment type="caution">
    <text evidence="4">The sequence shown here is derived from an EMBL/GenBank/DDBJ whole genome shotgun (WGS) entry which is preliminary data.</text>
</comment>
<dbReference type="InterPro" id="IPR027038">
    <property type="entry name" value="RanGap"/>
</dbReference>
<name>A0A317U1I5_9GAMM</name>
<dbReference type="Pfam" id="PF13516">
    <property type="entry name" value="LRR_6"/>
    <property type="match status" value="4"/>
</dbReference>
<dbReference type="EMBL" id="QHJG01000016">
    <property type="protein sequence ID" value="PWY55611.1"/>
    <property type="molecule type" value="Genomic_DNA"/>
</dbReference>
<dbReference type="Proteomes" id="UP000247152">
    <property type="component" value="Unassembled WGS sequence"/>
</dbReference>
<evidence type="ECO:0000256" key="3">
    <source>
        <dbReference type="ARBA" id="ARBA00022737"/>
    </source>
</evidence>
<evidence type="ECO:0000313" key="5">
    <source>
        <dbReference type="EMBL" id="RUR21794.1"/>
    </source>
</evidence>
<keyword evidence="2" id="KW-0433">Leucine-rich repeat</keyword>
<evidence type="ECO:0000313" key="4">
    <source>
        <dbReference type="EMBL" id="PWY55611.1"/>
    </source>
</evidence>
<evidence type="ECO:0000313" key="7">
    <source>
        <dbReference type="Proteomes" id="UP000287374"/>
    </source>
</evidence>
<dbReference type="Proteomes" id="UP000287374">
    <property type="component" value="Unassembled WGS sequence"/>
</dbReference>
<organism evidence="4 6">
    <name type="scientific">Legionella qingyii</name>
    <dbReference type="NCBI Taxonomy" id="2184757"/>
    <lineage>
        <taxon>Bacteria</taxon>
        <taxon>Pseudomonadati</taxon>
        <taxon>Pseudomonadota</taxon>
        <taxon>Gammaproteobacteria</taxon>
        <taxon>Legionellales</taxon>
        <taxon>Legionellaceae</taxon>
        <taxon>Legionella</taxon>
    </lineage>
</organism>
<dbReference type="RefSeq" id="WP_110142694.1">
    <property type="nucleotide sequence ID" value="NZ_QHJG01000016.1"/>
</dbReference>
<gene>
    <name evidence="4" type="ORF">DGG96_10920</name>
    <name evidence="5" type="ORF">ELY20_11250</name>
</gene>
<evidence type="ECO:0000256" key="1">
    <source>
        <dbReference type="ARBA" id="ARBA00022468"/>
    </source>
</evidence>